<dbReference type="RefSeq" id="WP_165344470.1">
    <property type="nucleotide sequence ID" value="NZ_JAAKZX010000215.1"/>
</dbReference>
<keyword evidence="3" id="KW-1185">Reference proteome</keyword>
<proteinExistence type="predicted"/>
<comment type="caution">
    <text evidence="2">The sequence shown here is derived from an EMBL/GenBank/DDBJ whole genome shotgun (WGS) entry which is preliminary data.</text>
</comment>
<protein>
    <recommendedName>
        <fullName evidence="4">HEXXH motif domain-containing protein</fullName>
    </recommendedName>
</protein>
<accession>A0ABX0E5X9</accession>
<feature type="region of interest" description="Disordered" evidence="1">
    <location>
        <begin position="556"/>
        <end position="586"/>
    </location>
</feature>
<name>A0ABX0E5X9_9ACTN</name>
<dbReference type="Proteomes" id="UP001518140">
    <property type="component" value="Unassembled WGS sequence"/>
</dbReference>
<evidence type="ECO:0000313" key="2">
    <source>
        <dbReference type="EMBL" id="NGO47963.1"/>
    </source>
</evidence>
<sequence length="586" mass="61303">MTAPHRIPDEIFDQLASGDGGPEAVLLLRRARRSRNLLQLRRVLDGPCGPAAAEGAELLAHLERTVPNQVSAVLDSPAFGTWAGRVARDCPGHGRDGTCTARSLGALAAVAAIHAGVEATVTVPVHDGLVRLPGLGTARPTGSPAEARVVNTDAAVVEIRADGRVLRLPHDPARTGRGWLPVAVLHAAHGGLELRLPLETADPLLPALPADRVGPAAWQELLSSAWELLAEDHPRQAEALVAGVTGIVPLPAPARGVAAATSRHAFGTVLASWPAGPQRLALTMLHEFQHSKLSALMDLVPLHERGGPRRLYAPWRPDPRPSAGVLHGVYAHLADLAFWQRRSTVEQGAEQADAAWRYARTRAHLERGMAELAAHVRLTGAGERFVAHASAVVGAAEPGAGGAPGERLHRAVARMEAGREAAWRLRWAVPDATEVARLAARLLADRPADALPASEIGHLAGPVSGEGAAFVRWAARQRGADSASPLRSAADEVARHPGRVEAWADLAAAAAEQGADGAPVLRLRTELVQALLLSLAGRTAAAPDPLSLAAWLAGPEQRTPQNTGQNTGVSMSQSARSPLANTSATG</sequence>
<dbReference type="NCBIfam" id="TIGR04267">
    <property type="entry name" value="mod_HExxH"/>
    <property type="match status" value="1"/>
</dbReference>
<dbReference type="InterPro" id="IPR026337">
    <property type="entry name" value="AKG_HExxH"/>
</dbReference>
<organism evidence="2 3">
    <name type="scientific">Streptomyces ureilyticus</name>
    <dbReference type="NCBI Taxonomy" id="1775131"/>
    <lineage>
        <taxon>Bacteria</taxon>
        <taxon>Bacillati</taxon>
        <taxon>Actinomycetota</taxon>
        <taxon>Actinomycetes</taxon>
        <taxon>Kitasatosporales</taxon>
        <taxon>Streptomycetaceae</taxon>
        <taxon>Streptomyces</taxon>
    </lineage>
</organism>
<feature type="compositionally biased region" description="Polar residues" evidence="1">
    <location>
        <begin position="558"/>
        <end position="586"/>
    </location>
</feature>
<reference evidence="2 3" key="1">
    <citation type="submission" date="2020-02" db="EMBL/GenBank/DDBJ databases">
        <title>Whole-genome analyses of novel actinobacteria.</title>
        <authorList>
            <person name="Sahin N."/>
            <person name="Tokatli A."/>
        </authorList>
    </citation>
    <scope>NUCLEOTIDE SEQUENCE [LARGE SCALE GENOMIC DNA]</scope>
    <source>
        <strain evidence="2 3">YC419</strain>
    </source>
</reference>
<dbReference type="EMBL" id="JAAKZX010000215">
    <property type="protein sequence ID" value="NGO47963.1"/>
    <property type="molecule type" value="Genomic_DNA"/>
</dbReference>
<evidence type="ECO:0008006" key="4">
    <source>
        <dbReference type="Google" id="ProtNLM"/>
    </source>
</evidence>
<gene>
    <name evidence="2" type="ORF">G6048_39755</name>
</gene>
<evidence type="ECO:0000313" key="3">
    <source>
        <dbReference type="Proteomes" id="UP001518140"/>
    </source>
</evidence>
<evidence type="ECO:0000256" key="1">
    <source>
        <dbReference type="SAM" id="MobiDB-lite"/>
    </source>
</evidence>